<dbReference type="AlphaFoldDB" id="A0A8C6V473"/>
<dbReference type="InterPro" id="IPR013783">
    <property type="entry name" value="Ig-like_fold"/>
</dbReference>
<feature type="domain" description="Ig-like" evidence="6">
    <location>
        <begin position="341"/>
        <end position="431"/>
    </location>
</feature>
<dbReference type="Pfam" id="PF07679">
    <property type="entry name" value="I-set"/>
    <property type="match status" value="6"/>
</dbReference>
<feature type="domain" description="Ig-like" evidence="6">
    <location>
        <begin position="550"/>
        <end position="641"/>
    </location>
</feature>
<evidence type="ECO:0000256" key="2">
    <source>
        <dbReference type="ARBA" id="ARBA00022490"/>
    </source>
</evidence>
<comment type="subcellular location">
    <subcellularLocation>
        <location evidence="1">Cytoplasm</location>
    </subcellularLocation>
</comment>
<evidence type="ECO:0000313" key="9">
    <source>
        <dbReference type="Proteomes" id="UP000694559"/>
    </source>
</evidence>
<accession>A0A8C6V473</accession>
<feature type="domain" description="Fibronectin type-III" evidence="7">
    <location>
        <begin position="648"/>
        <end position="675"/>
    </location>
</feature>
<dbReference type="InterPro" id="IPR003599">
    <property type="entry name" value="Ig_sub"/>
</dbReference>
<dbReference type="SUPFAM" id="SSF48726">
    <property type="entry name" value="Immunoglobulin"/>
    <property type="match status" value="6"/>
</dbReference>
<sequence>MPEGGRLSAEFITKPQNLEVIEGQKAEFSCSVSKDGVDVQWLRGDTVLEAGDRYDIFSDGKKRVLVIKESVLDDEGRYVVMLGDVKAKAQLKVIGKFLFPLHVYYACYYEPGCVSAIAIIARFSVQLTNDALIPFTEKLKIVIPLKDQTVKEGEELVFNCEVNTEGAKAKWYKNNEPIFDSAKYIMVHKDLLYSLRIRDAHLNDQAVYTVTLTNLRGEHVKSAANLTVLGKCSTLANDPGYQSYPTLDKKEDLRIVEPLQDIETMEKKSVTFWCKVNRLNVKLPWTKNGEEVTFDRRILYKVDRYKHSLIIKDCGFIDEGEYTVTAGQDKSVAELIITEAPADFIEHLQDQTVTEFDDAVFSCQLSKEKAAVKWYRNGREIKEGKKYQFEKDGNLHRLIIKDCRLEDECEYSCGVDDRKSRARLFVEGTFAALIYVPSQVSVLFKKTPGTDVIFSAELNKDKVEVKWLRNNMIIVQGDKHQMMSEGKIHRLQVCEIRPRDQGEYRFIAKDKEARAKLELAGKSFKLIYHTIRWVKCFIHAVFILCKSEAPEIFLDVKLLAGITVKAGTKIELPATVTGKPEPRITWTKAENILRPDKRISIETKPNHSTVIITDSKRSDSGTYIIEAVNTSGRATATVEVNVLDKPGPPAAFDVSEITNVSCLLTWNPPRDDGAH</sequence>
<dbReference type="InterPro" id="IPR052385">
    <property type="entry name" value="Obscurin/Obscurin-like_Reg"/>
</dbReference>
<feature type="domain" description="Ig-like" evidence="6">
    <location>
        <begin position="2"/>
        <end position="78"/>
    </location>
</feature>
<evidence type="ECO:0000256" key="3">
    <source>
        <dbReference type="ARBA" id="ARBA00022553"/>
    </source>
</evidence>
<dbReference type="PANTHER" id="PTHR35971">
    <property type="entry name" value="SI:DKEY-31G6.6"/>
    <property type="match status" value="1"/>
</dbReference>
<dbReference type="Ensembl" id="ENSNNAT00000000010.1">
    <property type="protein sequence ID" value="ENSNNAP00000000005.1"/>
    <property type="gene ID" value="ENSNNAG00000000007.1"/>
</dbReference>
<keyword evidence="4" id="KW-1015">Disulfide bond</keyword>
<feature type="domain" description="Ig-like" evidence="6">
    <location>
        <begin position="134"/>
        <end position="227"/>
    </location>
</feature>
<reference evidence="8" key="1">
    <citation type="submission" date="2025-08" db="UniProtKB">
        <authorList>
            <consortium name="Ensembl"/>
        </authorList>
    </citation>
    <scope>IDENTIFICATION</scope>
</reference>
<evidence type="ECO:0000256" key="4">
    <source>
        <dbReference type="ARBA" id="ARBA00023157"/>
    </source>
</evidence>
<dbReference type="GO" id="GO:0005634">
    <property type="term" value="C:nucleus"/>
    <property type="evidence" value="ECO:0007669"/>
    <property type="project" value="UniProtKB-SubCell"/>
</dbReference>
<dbReference type="InterPro" id="IPR013098">
    <property type="entry name" value="Ig_I-set"/>
</dbReference>
<dbReference type="GeneTree" id="ENSGT01110000267173"/>
<keyword evidence="5" id="KW-0393">Immunoglobulin domain</keyword>
<evidence type="ECO:0000256" key="5">
    <source>
        <dbReference type="ARBA" id="ARBA00023319"/>
    </source>
</evidence>
<dbReference type="InterPro" id="IPR003598">
    <property type="entry name" value="Ig_sub2"/>
</dbReference>
<proteinExistence type="predicted"/>
<dbReference type="PROSITE" id="PS50853">
    <property type="entry name" value="FN3"/>
    <property type="match status" value="1"/>
</dbReference>
<protein>
    <recommendedName>
        <fullName evidence="10">Immunoglobulin I-set domain protein</fullName>
    </recommendedName>
</protein>
<evidence type="ECO:0000256" key="1">
    <source>
        <dbReference type="ARBA" id="ARBA00004496"/>
    </source>
</evidence>
<dbReference type="CDD" id="cd00063">
    <property type="entry name" value="FN3"/>
    <property type="match status" value="1"/>
</dbReference>
<dbReference type="SMART" id="SM00409">
    <property type="entry name" value="IG"/>
    <property type="match status" value="6"/>
</dbReference>
<dbReference type="SMART" id="SM00408">
    <property type="entry name" value="IGc2"/>
    <property type="match status" value="4"/>
</dbReference>
<dbReference type="OMA" id="KEISCMA"/>
<name>A0A8C6V473_NAJNA</name>
<dbReference type="InterPro" id="IPR003961">
    <property type="entry name" value="FN3_dom"/>
</dbReference>
<keyword evidence="9" id="KW-1185">Reference proteome</keyword>
<dbReference type="CDD" id="cd05748">
    <property type="entry name" value="Ig_Titin_like"/>
    <property type="match status" value="1"/>
</dbReference>
<evidence type="ECO:0000313" key="8">
    <source>
        <dbReference type="Ensembl" id="ENSNNAP00000000005.1"/>
    </source>
</evidence>
<feature type="domain" description="Ig-like" evidence="6">
    <location>
        <begin position="245"/>
        <end position="338"/>
    </location>
</feature>
<evidence type="ECO:0000259" key="6">
    <source>
        <dbReference type="PROSITE" id="PS50835"/>
    </source>
</evidence>
<dbReference type="PANTHER" id="PTHR35971:SF5">
    <property type="entry name" value="OBSCURIN LIKE CYTOSKELETAL ADAPTOR 1"/>
    <property type="match status" value="1"/>
</dbReference>
<dbReference type="Proteomes" id="UP000694559">
    <property type="component" value="Unplaced"/>
</dbReference>
<dbReference type="GO" id="GO:0005737">
    <property type="term" value="C:cytoplasm"/>
    <property type="evidence" value="ECO:0007669"/>
    <property type="project" value="UniProtKB-SubCell"/>
</dbReference>
<keyword evidence="2" id="KW-0963">Cytoplasm</keyword>
<dbReference type="PROSITE" id="PS50835">
    <property type="entry name" value="IG_LIKE"/>
    <property type="match status" value="5"/>
</dbReference>
<evidence type="ECO:0008006" key="10">
    <source>
        <dbReference type="Google" id="ProtNLM"/>
    </source>
</evidence>
<reference evidence="8" key="2">
    <citation type="submission" date="2025-09" db="UniProtKB">
        <authorList>
            <consortium name="Ensembl"/>
        </authorList>
    </citation>
    <scope>IDENTIFICATION</scope>
</reference>
<organism evidence="8 9">
    <name type="scientific">Naja naja</name>
    <name type="common">Indian cobra</name>
    <dbReference type="NCBI Taxonomy" id="35670"/>
    <lineage>
        <taxon>Eukaryota</taxon>
        <taxon>Metazoa</taxon>
        <taxon>Chordata</taxon>
        <taxon>Craniata</taxon>
        <taxon>Vertebrata</taxon>
        <taxon>Euteleostomi</taxon>
        <taxon>Lepidosauria</taxon>
        <taxon>Squamata</taxon>
        <taxon>Bifurcata</taxon>
        <taxon>Unidentata</taxon>
        <taxon>Episquamata</taxon>
        <taxon>Toxicofera</taxon>
        <taxon>Serpentes</taxon>
        <taxon>Colubroidea</taxon>
        <taxon>Elapidae</taxon>
        <taxon>Elapinae</taxon>
        <taxon>Naja</taxon>
    </lineage>
</organism>
<dbReference type="Gene3D" id="2.60.40.10">
    <property type="entry name" value="Immunoglobulins"/>
    <property type="match status" value="7"/>
</dbReference>
<dbReference type="InterPro" id="IPR036179">
    <property type="entry name" value="Ig-like_dom_sf"/>
</dbReference>
<dbReference type="InterPro" id="IPR007110">
    <property type="entry name" value="Ig-like_dom"/>
</dbReference>
<evidence type="ECO:0000259" key="7">
    <source>
        <dbReference type="PROSITE" id="PS50853"/>
    </source>
</evidence>
<keyword evidence="3" id="KW-0597">Phosphoprotein</keyword>
<dbReference type="OrthoDB" id="5969272at2759"/>